<dbReference type="InterPro" id="IPR050638">
    <property type="entry name" value="AA-Vitamin_Transporters"/>
</dbReference>
<dbReference type="AlphaFoldDB" id="A0A7D5HNA3"/>
<evidence type="ECO:0000313" key="7">
    <source>
        <dbReference type="EMBL" id="QKZ04268.1"/>
    </source>
</evidence>
<dbReference type="SUPFAM" id="SSF103481">
    <property type="entry name" value="Multidrug resistance efflux transporter EmrE"/>
    <property type="match status" value="2"/>
</dbReference>
<dbReference type="Proteomes" id="UP000509568">
    <property type="component" value="Chromosome"/>
</dbReference>
<protein>
    <submittedName>
        <fullName evidence="7">EamA family transporter</fullName>
    </submittedName>
</protein>
<feature type="transmembrane region" description="Helical" evidence="5">
    <location>
        <begin position="7"/>
        <end position="27"/>
    </location>
</feature>
<gene>
    <name evidence="7" type="ORF">HWQ56_10935</name>
</gene>
<keyword evidence="2 5" id="KW-0812">Transmembrane</keyword>
<dbReference type="PANTHER" id="PTHR32322">
    <property type="entry name" value="INNER MEMBRANE TRANSPORTER"/>
    <property type="match status" value="1"/>
</dbReference>
<feature type="domain" description="EamA" evidence="6">
    <location>
        <begin position="148"/>
        <end position="287"/>
    </location>
</feature>
<feature type="transmembrane region" description="Helical" evidence="5">
    <location>
        <begin position="114"/>
        <end position="133"/>
    </location>
</feature>
<comment type="subcellular location">
    <subcellularLocation>
        <location evidence="1">Membrane</location>
        <topology evidence="1">Multi-pass membrane protein</topology>
    </subcellularLocation>
</comment>
<keyword evidence="4 5" id="KW-0472">Membrane</keyword>
<feature type="transmembrane region" description="Helical" evidence="5">
    <location>
        <begin position="218"/>
        <end position="234"/>
    </location>
</feature>
<name>A0A7D5HNA3_9PSED</name>
<feature type="transmembrane region" description="Helical" evidence="5">
    <location>
        <begin position="33"/>
        <end position="51"/>
    </location>
</feature>
<feature type="transmembrane region" description="Helical" evidence="5">
    <location>
        <begin position="246"/>
        <end position="265"/>
    </location>
</feature>
<dbReference type="InterPro" id="IPR000620">
    <property type="entry name" value="EamA_dom"/>
</dbReference>
<evidence type="ECO:0000256" key="1">
    <source>
        <dbReference type="ARBA" id="ARBA00004141"/>
    </source>
</evidence>
<evidence type="ECO:0000313" key="8">
    <source>
        <dbReference type="Proteomes" id="UP000509568"/>
    </source>
</evidence>
<feature type="transmembrane region" description="Helical" evidence="5">
    <location>
        <begin position="145"/>
        <end position="164"/>
    </location>
</feature>
<evidence type="ECO:0000259" key="6">
    <source>
        <dbReference type="Pfam" id="PF00892"/>
    </source>
</evidence>
<dbReference type="Pfam" id="PF00892">
    <property type="entry name" value="EamA"/>
    <property type="match status" value="2"/>
</dbReference>
<evidence type="ECO:0000256" key="3">
    <source>
        <dbReference type="ARBA" id="ARBA00022989"/>
    </source>
</evidence>
<accession>A0A7D5HNA3</accession>
<keyword evidence="3 5" id="KW-1133">Transmembrane helix</keyword>
<dbReference type="InterPro" id="IPR037185">
    <property type="entry name" value="EmrE-like"/>
</dbReference>
<reference evidence="7 8" key="1">
    <citation type="submission" date="2020-06" db="EMBL/GenBank/DDBJ databases">
        <title>Pseudomonas eucalypticola sp. nov., an endophyte of Eucalyptus dunnii leaves with biocontrol ability of eucalyptus leaf blight.</title>
        <authorList>
            <person name="Liu Y."/>
            <person name="Song Z."/>
            <person name="Zeng H."/>
            <person name="Lu M."/>
            <person name="Wang X."/>
            <person name="Lian X."/>
            <person name="Zhang Q."/>
        </authorList>
    </citation>
    <scope>NUCLEOTIDE SEQUENCE [LARGE SCALE GENOMIC DNA]</scope>
    <source>
        <strain evidence="7 8">NP-1</strain>
    </source>
</reference>
<feature type="domain" description="EamA" evidence="6">
    <location>
        <begin position="7"/>
        <end position="130"/>
    </location>
</feature>
<dbReference type="GO" id="GO:0016020">
    <property type="term" value="C:membrane"/>
    <property type="evidence" value="ECO:0007669"/>
    <property type="project" value="UniProtKB-SubCell"/>
</dbReference>
<feature type="transmembrane region" description="Helical" evidence="5">
    <location>
        <begin position="176"/>
        <end position="198"/>
    </location>
</feature>
<proteinExistence type="predicted"/>
<feature type="transmembrane region" description="Helical" evidence="5">
    <location>
        <begin position="60"/>
        <end position="80"/>
    </location>
</feature>
<keyword evidence="8" id="KW-1185">Reference proteome</keyword>
<feature type="transmembrane region" description="Helical" evidence="5">
    <location>
        <begin position="86"/>
        <end position="107"/>
    </location>
</feature>
<organism evidence="7 8">
    <name type="scientific">Pseudomonas eucalypticola</name>
    <dbReference type="NCBI Taxonomy" id="2599595"/>
    <lineage>
        <taxon>Bacteria</taxon>
        <taxon>Pseudomonadati</taxon>
        <taxon>Pseudomonadota</taxon>
        <taxon>Gammaproteobacteria</taxon>
        <taxon>Pseudomonadales</taxon>
        <taxon>Pseudomonadaceae</taxon>
        <taxon>Pseudomonas</taxon>
    </lineage>
</organism>
<feature type="transmembrane region" description="Helical" evidence="5">
    <location>
        <begin position="271"/>
        <end position="293"/>
    </location>
</feature>
<dbReference type="EMBL" id="CP056030">
    <property type="protein sequence ID" value="QKZ04268.1"/>
    <property type="molecule type" value="Genomic_DNA"/>
</dbReference>
<dbReference type="RefSeq" id="WP_158158205.1">
    <property type="nucleotide sequence ID" value="NZ_CP056030.1"/>
</dbReference>
<dbReference type="PANTHER" id="PTHR32322:SF9">
    <property type="entry name" value="AMINO-ACID METABOLITE EFFLUX PUMP-RELATED"/>
    <property type="match status" value="1"/>
</dbReference>
<dbReference type="KEGG" id="pez:HWQ56_10935"/>
<sequence>MRLTDRILALAVVVAWGINFVVIKVGLHGMPPFLLGGLRFALVAFPAVFFVKRPAVPLKWLLAYGMTISFGQFGFLFLSIKLGMPAGIASLILQAQAFFTMLLAALLLSEKLHWHHVAGMLIAGVGMGLLAKAGDASAQAQALPLLPLLLTLGAAVAWSLGNVTNKVIARQHPTSMMSLVVWSALVPVIPFLACSWLVDGPQVMLQSVENLSAQTAFSLVYLAFLATLFGYAVWGQLLKRYEAWRIAPLSLLVPVVGLVSANLLLGETLSAAQVASALVVIAGLLVNMFGGALPRLLAARG</sequence>
<evidence type="ECO:0000256" key="4">
    <source>
        <dbReference type="ARBA" id="ARBA00023136"/>
    </source>
</evidence>
<evidence type="ECO:0000256" key="5">
    <source>
        <dbReference type="SAM" id="Phobius"/>
    </source>
</evidence>
<evidence type="ECO:0000256" key="2">
    <source>
        <dbReference type="ARBA" id="ARBA00022692"/>
    </source>
</evidence>